<evidence type="ECO:0000313" key="2">
    <source>
        <dbReference type="EMBL" id="CAF4119341.1"/>
    </source>
</evidence>
<dbReference type="Proteomes" id="UP000681722">
    <property type="component" value="Unassembled WGS sequence"/>
</dbReference>
<evidence type="ECO:0000313" key="1">
    <source>
        <dbReference type="EMBL" id="CAF1298994.1"/>
    </source>
</evidence>
<keyword evidence="3" id="KW-1185">Reference proteome</keyword>
<dbReference type="AlphaFoldDB" id="A0A815DNQ9"/>
<protein>
    <submittedName>
        <fullName evidence="1">Uncharacterized protein</fullName>
    </submittedName>
</protein>
<name>A0A815DNQ9_9BILA</name>
<dbReference type="EMBL" id="CAJNOQ010012395">
    <property type="protein sequence ID" value="CAF1298994.1"/>
    <property type="molecule type" value="Genomic_DNA"/>
</dbReference>
<accession>A0A815DNQ9</accession>
<dbReference type="EMBL" id="CAJOBC010036477">
    <property type="protein sequence ID" value="CAF4119341.1"/>
    <property type="molecule type" value="Genomic_DNA"/>
</dbReference>
<comment type="caution">
    <text evidence="1">The sequence shown here is derived from an EMBL/GenBank/DDBJ whole genome shotgun (WGS) entry which is preliminary data.</text>
</comment>
<dbReference type="Proteomes" id="UP000663829">
    <property type="component" value="Unassembled WGS sequence"/>
</dbReference>
<gene>
    <name evidence="1" type="ORF">GPM918_LOCUS28423</name>
    <name evidence="2" type="ORF">SRO942_LOCUS28922</name>
</gene>
<proteinExistence type="predicted"/>
<reference evidence="1" key="1">
    <citation type="submission" date="2021-02" db="EMBL/GenBank/DDBJ databases">
        <authorList>
            <person name="Nowell W R."/>
        </authorList>
    </citation>
    <scope>NUCLEOTIDE SEQUENCE</scope>
</reference>
<organism evidence="1 3">
    <name type="scientific">Didymodactylos carnosus</name>
    <dbReference type="NCBI Taxonomy" id="1234261"/>
    <lineage>
        <taxon>Eukaryota</taxon>
        <taxon>Metazoa</taxon>
        <taxon>Spiralia</taxon>
        <taxon>Gnathifera</taxon>
        <taxon>Rotifera</taxon>
        <taxon>Eurotatoria</taxon>
        <taxon>Bdelloidea</taxon>
        <taxon>Philodinida</taxon>
        <taxon>Philodinidae</taxon>
        <taxon>Didymodactylos</taxon>
    </lineage>
</organism>
<sequence length="171" mass="20245">MTLYLIADIVDEFTTEKCSNNMKYLFLMTANIKILKVDNFSSCNIFLNIDKITRHSIYQQYFNHINELNITEINDKNYQNLSIYMKFFQNIKILKLLFSSKLKSTMIYICIIPILRTSYLTLNYLEKEIGQMPKEILELQGYDTTVSLPQNNDDVFAIFNNDIKDLEEMKE</sequence>
<evidence type="ECO:0000313" key="3">
    <source>
        <dbReference type="Proteomes" id="UP000663829"/>
    </source>
</evidence>